<dbReference type="AlphaFoldDB" id="A0A0R3P9I4"/>
<evidence type="ECO:0000313" key="3">
    <source>
        <dbReference type="EMBL" id="VDM51659.1"/>
    </source>
</evidence>
<feature type="transmembrane region" description="Helical" evidence="1">
    <location>
        <begin position="58"/>
        <end position="84"/>
    </location>
</feature>
<reference evidence="5" key="1">
    <citation type="submission" date="2017-02" db="UniProtKB">
        <authorList>
            <consortium name="WormBaseParasite"/>
        </authorList>
    </citation>
    <scope>IDENTIFICATION</scope>
</reference>
<evidence type="ECO:0000313" key="5">
    <source>
        <dbReference type="WBParaSite" id="ACOC_0000007301-mRNA-1"/>
    </source>
</evidence>
<evidence type="ECO:0000256" key="1">
    <source>
        <dbReference type="SAM" id="Phobius"/>
    </source>
</evidence>
<feature type="transmembrane region" description="Helical" evidence="1">
    <location>
        <begin position="122"/>
        <end position="148"/>
    </location>
</feature>
<keyword evidence="1" id="KW-0812">Transmembrane</keyword>
<protein>
    <submittedName>
        <fullName evidence="5">ABC transmembrane type-1 domain-containing protein</fullName>
    </submittedName>
</protein>
<keyword evidence="4" id="KW-1185">Reference proteome</keyword>
<organism evidence="5">
    <name type="scientific">Angiostrongylus costaricensis</name>
    <name type="common">Nematode worm</name>
    <dbReference type="NCBI Taxonomy" id="334426"/>
    <lineage>
        <taxon>Eukaryota</taxon>
        <taxon>Metazoa</taxon>
        <taxon>Ecdysozoa</taxon>
        <taxon>Nematoda</taxon>
        <taxon>Chromadorea</taxon>
        <taxon>Rhabditida</taxon>
        <taxon>Rhabditina</taxon>
        <taxon>Rhabditomorpha</taxon>
        <taxon>Strongyloidea</taxon>
        <taxon>Metastrongylidae</taxon>
        <taxon>Angiostrongylus</taxon>
    </lineage>
</organism>
<keyword evidence="1" id="KW-0472">Membrane</keyword>
<dbReference type="EMBL" id="UYYA01000005">
    <property type="protein sequence ID" value="VDM51659.1"/>
    <property type="molecule type" value="Genomic_DNA"/>
</dbReference>
<sequence>MLVVVVFITLATDCVAADVVFVLKEKVTVDAILVIGIIDNVAGKVTVILNDVVSTVEVVMALVIGIGVVLVVVVVGVVVVVVVVGVVVVVVVVGVVVVVVVVGVVVVVVVVGVVVVVVVVGVVVVVVVVGVVVVVVVVGVVVLVVVVFAMRVGSFLCCFLSVCVRLFLSVSFIGAANPINTSLSFPAKSGEMFVKKK</sequence>
<gene>
    <name evidence="3" type="ORF">ACOC_LOCUS74</name>
</gene>
<dbReference type="WBParaSite" id="ACOC_0000007301-mRNA-1">
    <property type="protein sequence ID" value="ACOC_0000007301-mRNA-1"/>
    <property type="gene ID" value="ACOC_0000007301"/>
</dbReference>
<dbReference type="Proteomes" id="UP000267027">
    <property type="component" value="Unassembled WGS sequence"/>
</dbReference>
<keyword evidence="1" id="KW-1133">Transmembrane helix</keyword>
<feature type="transmembrane region" description="Helical" evidence="1">
    <location>
        <begin position="155"/>
        <end position="176"/>
    </location>
</feature>
<feature type="signal peptide" evidence="2">
    <location>
        <begin position="1"/>
        <end position="16"/>
    </location>
</feature>
<proteinExistence type="predicted"/>
<name>A0A0R3P9I4_ANGCS</name>
<feature type="chain" id="PRO_5043129963" evidence="2">
    <location>
        <begin position="17"/>
        <end position="197"/>
    </location>
</feature>
<accession>A0A0R3P9I4</accession>
<feature type="transmembrane region" description="Helical" evidence="1">
    <location>
        <begin position="91"/>
        <end position="116"/>
    </location>
</feature>
<evidence type="ECO:0000313" key="4">
    <source>
        <dbReference type="Proteomes" id="UP000267027"/>
    </source>
</evidence>
<keyword evidence="2" id="KW-0732">Signal</keyword>
<reference evidence="3 4" key="2">
    <citation type="submission" date="2018-11" db="EMBL/GenBank/DDBJ databases">
        <authorList>
            <consortium name="Pathogen Informatics"/>
        </authorList>
    </citation>
    <scope>NUCLEOTIDE SEQUENCE [LARGE SCALE GENOMIC DNA]</scope>
    <source>
        <strain evidence="3 4">Costa Rica</strain>
    </source>
</reference>
<dbReference type="OMA" id="CHINIFT"/>
<evidence type="ECO:0000256" key="2">
    <source>
        <dbReference type="SAM" id="SignalP"/>
    </source>
</evidence>